<sequence length="198" mass="21535">MARASTVSAPRSAGHLFQHTLSLQHRRSLRAVSQERVVVGRPPICPVGLQPRSGQLHHLSARSSGHLFQRTLSLQHRRGLRVIFQEPAVANWPPICTAGRTACTFTVSAPRSSSQPRVASSHQAALRTRLAAPLRLSVQGPRRSPTSPRTSAHCSTVPIPPRDPSGAIKERISSRSWQSSAFTCLPLLPLRPRPSGGR</sequence>
<proteinExistence type="predicted"/>
<evidence type="ECO:0000256" key="1">
    <source>
        <dbReference type="SAM" id="MobiDB-lite"/>
    </source>
</evidence>
<protein>
    <submittedName>
        <fullName evidence="2">Uncharacterized protein</fullName>
    </submittedName>
</protein>
<evidence type="ECO:0000313" key="3">
    <source>
        <dbReference type="Proteomes" id="UP001066276"/>
    </source>
</evidence>
<name>A0AAV7RHX9_PLEWA</name>
<feature type="region of interest" description="Disordered" evidence="1">
    <location>
        <begin position="137"/>
        <end position="167"/>
    </location>
</feature>
<comment type="caution">
    <text evidence="2">The sequence shown here is derived from an EMBL/GenBank/DDBJ whole genome shotgun (WGS) entry which is preliminary data.</text>
</comment>
<reference evidence="2" key="1">
    <citation type="journal article" date="2022" name="bioRxiv">
        <title>Sequencing and chromosome-scale assembly of the giantPleurodeles waltlgenome.</title>
        <authorList>
            <person name="Brown T."/>
            <person name="Elewa A."/>
            <person name="Iarovenko S."/>
            <person name="Subramanian E."/>
            <person name="Araus A.J."/>
            <person name="Petzold A."/>
            <person name="Susuki M."/>
            <person name="Suzuki K.-i.T."/>
            <person name="Hayashi T."/>
            <person name="Toyoda A."/>
            <person name="Oliveira C."/>
            <person name="Osipova E."/>
            <person name="Leigh N.D."/>
            <person name="Simon A."/>
            <person name="Yun M.H."/>
        </authorList>
    </citation>
    <scope>NUCLEOTIDE SEQUENCE</scope>
    <source>
        <strain evidence="2">20211129_DDA</strain>
        <tissue evidence="2">Liver</tissue>
    </source>
</reference>
<gene>
    <name evidence="2" type="ORF">NDU88_005234</name>
</gene>
<dbReference type="Proteomes" id="UP001066276">
    <property type="component" value="Chromosome 5"/>
</dbReference>
<dbReference type="AlphaFoldDB" id="A0AAV7RHX9"/>
<keyword evidence="3" id="KW-1185">Reference proteome</keyword>
<evidence type="ECO:0000313" key="2">
    <source>
        <dbReference type="EMBL" id="KAJ1152459.1"/>
    </source>
</evidence>
<dbReference type="EMBL" id="JANPWB010000009">
    <property type="protein sequence ID" value="KAJ1152459.1"/>
    <property type="molecule type" value="Genomic_DNA"/>
</dbReference>
<feature type="compositionally biased region" description="Polar residues" evidence="1">
    <location>
        <begin position="144"/>
        <end position="154"/>
    </location>
</feature>
<accession>A0AAV7RHX9</accession>
<organism evidence="2 3">
    <name type="scientific">Pleurodeles waltl</name>
    <name type="common">Iberian ribbed newt</name>
    <dbReference type="NCBI Taxonomy" id="8319"/>
    <lineage>
        <taxon>Eukaryota</taxon>
        <taxon>Metazoa</taxon>
        <taxon>Chordata</taxon>
        <taxon>Craniata</taxon>
        <taxon>Vertebrata</taxon>
        <taxon>Euteleostomi</taxon>
        <taxon>Amphibia</taxon>
        <taxon>Batrachia</taxon>
        <taxon>Caudata</taxon>
        <taxon>Salamandroidea</taxon>
        <taxon>Salamandridae</taxon>
        <taxon>Pleurodelinae</taxon>
        <taxon>Pleurodeles</taxon>
    </lineage>
</organism>